<comment type="caution">
    <text evidence="6">The sequence shown here is derived from an EMBL/GenBank/DDBJ whole genome shotgun (WGS) entry which is preliminary data.</text>
</comment>
<keyword evidence="3" id="KW-0238">DNA-binding</keyword>
<dbReference type="InterPro" id="IPR027417">
    <property type="entry name" value="P-loop_NTPase"/>
</dbReference>
<proteinExistence type="predicted"/>
<evidence type="ECO:0000256" key="3">
    <source>
        <dbReference type="ARBA" id="ARBA00023125"/>
    </source>
</evidence>
<dbReference type="GO" id="GO:0030983">
    <property type="term" value="F:mismatched DNA binding"/>
    <property type="evidence" value="ECO:0007669"/>
    <property type="project" value="InterPro"/>
</dbReference>
<evidence type="ECO:0000259" key="5">
    <source>
        <dbReference type="Pfam" id="PF00488"/>
    </source>
</evidence>
<dbReference type="Gene3D" id="3.40.50.300">
    <property type="entry name" value="P-loop containing nucleotide triphosphate hydrolases"/>
    <property type="match status" value="1"/>
</dbReference>
<keyword evidence="4" id="KW-1133">Transmembrane helix</keyword>
<dbReference type="InterPro" id="IPR000432">
    <property type="entry name" value="DNA_mismatch_repair_MutS_C"/>
</dbReference>
<dbReference type="SUPFAM" id="SSF52540">
    <property type="entry name" value="P-loop containing nucleoside triphosphate hydrolases"/>
    <property type="match status" value="1"/>
</dbReference>
<name>X1B3W3_9ZZZZ</name>
<reference evidence="6" key="1">
    <citation type="journal article" date="2014" name="Front. Microbiol.">
        <title>High frequency of phylogenetically diverse reductive dehalogenase-homologous genes in deep subseafloor sedimentary metagenomes.</title>
        <authorList>
            <person name="Kawai M."/>
            <person name="Futagami T."/>
            <person name="Toyoda A."/>
            <person name="Takaki Y."/>
            <person name="Nishi S."/>
            <person name="Hori S."/>
            <person name="Arai W."/>
            <person name="Tsubouchi T."/>
            <person name="Morono Y."/>
            <person name="Uchiyama I."/>
            <person name="Ito T."/>
            <person name="Fujiyama A."/>
            <person name="Inagaki F."/>
            <person name="Takami H."/>
        </authorList>
    </citation>
    <scope>NUCLEOTIDE SEQUENCE</scope>
    <source>
        <strain evidence="6">Expedition CK06-06</strain>
    </source>
</reference>
<dbReference type="GO" id="GO:0005829">
    <property type="term" value="C:cytosol"/>
    <property type="evidence" value="ECO:0007669"/>
    <property type="project" value="TreeGrafter"/>
</dbReference>
<feature type="domain" description="DNA mismatch repair proteins mutS family" evidence="5">
    <location>
        <begin position="221"/>
        <end position="318"/>
    </location>
</feature>
<sequence length="325" mass="36645">GKKGGDYLIDLLWGERPTANKYTSLYFLLICLLPAFIVLGILNFSLAWIGIIAILITNMVIHYRTKQRMYEHLTAIRYLGKIIRCATDLIEIKHPLLESYQKEAGHSISLVTPIARRTSLLGRETDNPIFEYMNIIFLIEVRAFQSIIKVIEKYYEQLRQIFTIIGFMDSMISVASFRAGLKYFVEPEFTNSGPFLKIEEAVHPLIENPIPNSISVESGGVVVTGSNMSGKTTFLKTIGINAVLAQTINTCLAKKYQSYFFNTLTLIGRADNVIEGKSYYFDEIQALLRIINSSDSKVTTLCLLDEIFRGTNSLERISASAEPLL</sequence>
<dbReference type="GO" id="GO:0005524">
    <property type="term" value="F:ATP binding"/>
    <property type="evidence" value="ECO:0007669"/>
    <property type="project" value="UniProtKB-KW"/>
</dbReference>
<dbReference type="PANTHER" id="PTHR11361">
    <property type="entry name" value="DNA MISMATCH REPAIR PROTEIN MUTS FAMILY MEMBER"/>
    <property type="match status" value="1"/>
</dbReference>
<dbReference type="GO" id="GO:0006298">
    <property type="term" value="P:mismatch repair"/>
    <property type="evidence" value="ECO:0007669"/>
    <property type="project" value="InterPro"/>
</dbReference>
<keyword evidence="4" id="KW-0472">Membrane</keyword>
<feature type="transmembrane region" description="Helical" evidence="4">
    <location>
        <begin position="25"/>
        <end position="56"/>
    </location>
</feature>
<keyword evidence="1" id="KW-0547">Nucleotide-binding</keyword>
<gene>
    <name evidence="6" type="ORF">S01H4_23024</name>
</gene>
<dbReference type="AlphaFoldDB" id="X1B3W3"/>
<evidence type="ECO:0000256" key="1">
    <source>
        <dbReference type="ARBA" id="ARBA00022741"/>
    </source>
</evidence>
<dbReference type="EMBL" id="BART01010630">
    <property type="protein sequence ID" value="GAG89745.1"/>
    <property type="molecule type" value="Genomic_DNA"/>
</dbReference>
<organism evidence="6">
    <name type="scientific">marine sediment metagenome</name>
    <dbReference type="NCBI Taxonomy" id="412755"/>
    <lineage>
        <taxon>unclassified sequences</taxon>
        <taxon>metagenomes</taxon>
        <taxon>ecological metagenomes</taxon>
    </lineage>
</organism>
<feature type="non-terminal residue" evidence="6">
    <location>
        <position position="1"/>
    </location>
</feature>
<keyword evidence="2" id="KW-0067">ATP-binding</keyword>
<feature type="non-terminal residue" evidence="6">
    <location>
        <position position="325"/>
    </location>
</feature>
<keyword evidence="4" id="KW-0812">Transmembrane</keyword>
<evidence type="ECO:0000313" key="6">
    <source>
        <dbReference type="EMBL" id="GAG89745.1"/>
    </source>
</evidence>
<evidence type="ECO:0000256" key="4">
    <source>
        <dbReference type="SAM" id="Phobius"/>
    </source>
</evidence>
<protein>
    <recommendedName>
        <fullName evidence="5">DNA mismatch repair proteins mutS family domain-containing protein</fullName>
    </recommendedName>
</protein>
<dbReference type="PANTHER" id="PTHR11361:SF152">
    <property type="entry name" value="DNA MISMATCH REPAIR PROTEIN"/>
    <property type="match status" value="1"/>
</dbReference>
<dbReference type="GO" id="GO:0140664">
    <property type="term" value="F:ATP-dependent DNA damage sensor activity"/>
    <property type="evidence" value="ECO:0007669"/>
    <property type="project" value="InterPro"/>
</dbReference>
<accession>X1B3W3</accession>
<dbReference type="InterPro" id="IPR045076">
    <property type="entry name" value="MutS"/>
</dbReference>
<evidence type="ECO:0000256" key="2">
    <source>
        <dbReference type="ARBA" id="ARBA00022840"/>
    </source>
</evidence>
<dbReference type="Pfam" id="PF00488">
    <property type="entry name" value="MutS_V"/>
    <property type="match status" value="1"/>
</dbReference>